<evidence type="ECO:0000313" key="2">
    <source>
        <dbReference type="Proteomes" id="UP000531561"/>
    </source>
</evidence>
<comment type="caution">
    <text evidence="1">The sequence shown here is derived from an EMBL/GenBank/DDBJ whole genome shotgun (WGS) entry which is preliminary data.</text>
</comment>
<keyword evidence="2" id="KW-1185">Reference proteome</keyword>
<dbReference type="Proteomes" id="UP000531561">
    <property type="component" value="Unassembled WGS sequence"/>
</dbReference>
<reference evidence="1 2" key="1">
    <citation type="journal article" date="2020" name="Phytopathology">
        <title>A high-quality genome resource of Botrytis fragariae, a new and rapidly spreading fungal pathogen causing strawberry gray mold in the U.S.A.</title>
        <authorList>
            <person name="Wu Y."/>
            <person name="Saski C.A."/>
            <person name="Schnabel G."/>
            <person name="Xiao S."/>
            <person name="Hu M."/>
        </authorList>
    </citation>
    <scope>NUCLEOTIDE SEQUENCE [LARGE SCALE GENOMIC DNA]</scope>
    <source>
        <strain evidence="1 2">BVB16</strain>
    </source>
</reference>
<sequence length="170" mass="19956">MKYLKFVLLRRNGLNGTHEGFLVRIALVLKDLVADDDPDYKVLKQPFTLDILFTYIEKKGTPKRLGPSDTYSNEHRHRWATEIEGLVQELHAAGIVWENVGLDDRLWLINLDDKKEDSLLNIPEDDSRAPQWPRWLIWVDDEKKYTYDGDSQGVERIKAWLRNCTSLIQY</sequence>
<dbReference type="RefSeq" id="XP_037188834.1">
    <property type="nucleotide sequence ID" value="XM_037340366.1"/>
</dbReference>
<dbReference type="EMBL" id="JABFCT010000015">
    <property type="protein sequence ID" value="KAF5869886.1"/>
    <property type="molecule type" value="Genomic_DNA"/>
</dbReference>
<organism evidence="1 2">
    <name type="scientific">Botrytis fragariae</name>
    <dbReference type="NCBI Taxonomy" id="1964551"/>
    <lineage>
        <taxon>Eukaryota</taxon>
        <taxon>Fungi</taxon>
        <taxon>Dikarya</taxon>
        <taxon>Ascomycota</taxon>
        <taxon>Pezizomycotina</taxon>
        <taxon>Leotiomycetes</taxon>
        <taxon>Helotiales</taxon>
        <taxon>Sclerotiniaceae</taxon>
        <taxon>Botrytis</taxon>
    </lineage>
</organism>
<dbReference type="GeneID" id="59264058"/>
<dbReference type="OrthoDB" id="3450874at2759"/>
<dbReference type="AlphaFoldDB" id="A0A8H6AM58"/>
<name>A0A8H6AM58_9HELO</name>
<gene>
    <name evidence="1" type="ORF">Bfra_010031</name>
</gene>
<proteinExistence type="predicted"/>
<protein>
    <submittedName>
        <fullName evidence="1">Uncharacterized protein</fullName>
    </submittedName>
</protein>
<evidence type="ECO:0000313" key="1">
    <source>
        <dbReference type="EMBL" id="KAF5869886.1"/>
    </source>
</evidence>
<accession>A0A8H6AM58</accession>